<proteinExistence type="predicted"/>
<feature type="chain" id="PRO_5030851763" evidence="2">
    <location>
        <begin position="22"/>
        <end position="92"/>
    </location>
</feature>
<reference evidence="3" key="2">
    <citation type="submission" date="2021-03" db="UniProtKB">
        <authorList>
            <consortium name="EnsemblPlants"/>
        </authorList>
    </citation>
    <scope>IDENTIFICATION</scope>
</reference>
<name>A0A803R7F5_CANSA</name>
<protein>
    <submittedName>
        <fullName evidence="3">Uncharacterized protein</fullName>
    </submittedName>
</protein>
<feature type="compositionally biased region" description="Low complexity" evidence="1">
    <location>
        <begin position="50"/>
        <end position="62"/>
    </location>
</feature>
<feature type="compositionally biased region" description="Low complexity" evidence="1">
    <location>
        <begin position="70"/>
        <end position="92"/>
    </location>
</feature>
<reference evidence="3" key="1">
    <citation type="submission" date="2018-11" db="EMBL/GenBank/DDBJ databases">
        <authorList>
            <person name="Grassa J C."/>
        </authorList>
    </citation>
    <scope>NUCLEOTIDE SEQUENCE [LARGE SCALE GENOMIC DNA]</scope>
</reference>
<feature type="region of interest" description="Disordered" evidence="1">
    <location>
        <begin position="29"/>
        <end position="92"/>
    </location>
</feature>
<evidence type="ECO:0000313" key="4">
    <source>
        <dbReference type="Proteomes" id="UP000596661"/>
    </source>
</evidence>
<keyword evidence="4" id="KW-1185">Reference proteome</keyword>
<accession>A0A803R7F5</accession>
<dbReference type="EMBL" id="UZAU01000626">
    <property type="status" value="NOT_ANNOTATED_CDS"/>
    <property type="molecule type" value="Genomic_DNA"/>
</dbReference>
<dbReference type="AlphaFoldDB" id="A0A803R7F5"/>
<dbReference type="Gramene" id="novel_model_5987_5bd9a17a">
    <property type="protein sequence ID" value="cds.novel_model_5987_5bd9a17a"/>
    <property type="gene ID" value="novel_gene_3060_5bd9a17a"/>
</dbReference>
<organism evidence="3 4">
    <name type="scientific">Cannabis sativa</name>
    <name type="common">Hemp</name>
    <name type="synonym">Marijuana</name>
    <dbReference type="NCBI Taxonomy" id="3483"/>
    <lineage>
        <taxon>Eukaryota</taxon>
        <taxon>Viridiplantae</taxon>
        <taxon>Streptophyta</taxon>
        <taxon>Embryophyta</taxon>
        <taxon>Tracheophyta</taxon>
        <taxon>Spermatophyta</taxon>
        <taxon>Magnoliopsida</taxon>
        <taxon>eudicotyledons</taxon>
        <taxon>Gunneridae</taxon>
        <taxon>Pentapetalae</taxon>
        <taxon>rosids</taxon>
        <taxon>fabids</taxon>
        <taxon>Rosales</taxon>
        <taxon>Cannabaceae</taxon>
        <taxon>Cannabis</taxon>
    </lineage>
</organism>
<evidence type="ECO:0000313" key="3">
    <source>
        <dbReference type="EnsemblPlants" id="cds.novel_model_5987_5bd9a17a"/>
    </source>
</evidence>
<evidence type="ECO:0000256" key="1">
    <source>
        <dbReference type="SAM" id="MobiDB-lite"/>
    </source>
</evidence>
<dbReference type="Proteomes" id="UP000596661">
    <property type="component" value="Chromosome 7"/>
</dbReference>
<sequence length="92" mass="9939">MMCIRNLVLLLIIIIIGVSNTNNNIMPVAQANSGGDVPFQHDLSPPPSGRRSPFNRVSPPRSRSSRGRRPPAFTTTNTNNPTTTTTPTTPSN</sequence>
<feature type="signal peptide" evidence="2">
    <location>
        <begin position="1"/>
        <end position="21"/>
    </location>
</feature>
<evidence type="ECO:0000256" key="2">
    <source>
        <dbReference type="SAM" id="SignalP"/>
    </source>
</evidence>
<keyword evidence="2" id="KW-0732">Signal</keyword>
<dbReference type="EnsemblPlants" id="novel_model_5987_5bd9a17a">
    <property type="protein sequence ID" value="cds.novel_model_5987_5bd9a17a"/>
    <property type="gene ID" value="novel_gene_3060_5bd9a17a"/>
</dbReference>